<keyword evidence="10 16" id="KW-0249">Electron transport</keyword>
<dbReference type="EC" id="1.6.2.4" evidence="16"/>
<evidence type="ECO:0000259" key="19">
    <source>
        <dbReference type="PROSITE" id="PS51384"/>
    </source>
</evidence>
<evidence type="ECO:0000313" key="21">
    <source>
        <dbReference type="Proteomes" id="UP000509510"/>
    </source>
</evidence>
<dbReference type="InterPro" id="IPR008254">
    <property type="entry name" value="Flavodoxin/NO_synth"/>
</dbReference>
<evidence type="ECO:0000256" key="9">
    <source>
        <dbReference type="ARBA" id="ARBA00022857"/>
    </source>
</evidence>
<reference evidence="21" key="1">
    <citation type="submission" date="2020-06" db="EMBL/GenBank/DDBJ databases">
        <title>A chromosome-scale genome assembly of Talaromyces rugulosus W13939.</title>
        <authorList>
            <person name="Wang B."/>
            <person name="Guo L."/>
            <person name="Ye K."/>
            <person name="Wang L."/>
        </authorList>
    </citation>
    <scope>NUCLEOTIDE SEQUENCE [LARGE SCALE GENOMIC DNA]</scope>
    <source>
        <strain evidence="21">W13939</strain>
    </source>
</reference>
<evidence type="ECO:0000313" key="20">
    <source>
        <dbReference type="EMBL" id="QKX60322.1"/>
    </source>
</evidence>
<dbReference type="GO" id="GO:0070330">
    <property type="term" value="F:aromatase activity"/>
    <property type="evidence" value="ECO:0007669"/>
    <property type="project" value="UniProtKB-UniRule"/>
</dbReference>
<dbReference type="PIRSF" id="PIRSF000209">
    <property type="entry name" value="Bifunctional_P450_P450R"/>
    <property type="match status" value="1"/>
</dbReference>
<keyword evidence="8 16" id="KW-0274">FAD</keyword>
<keyword evidence="5 16" id="KW-0285">Flavoprotein</keyword>
<dbReference type="InterPro" id="IPR029039">
    <property type="entry name" value="Flavoprotein-like_sf"/>
</dbReference>
<dbReference type="PROSITE" id="PS00086">
    <property type="entry name" value="CYTOCHROME_P450"/>
    <property type="match status" value="1"/>
</dbReference>
<evidence type="ECO:0000256" key="2">
    <source>
        <dbReference type="ARBA" id="ARBA00010018"/>
    </source>
</evidence>
<evidence type="ECO:0000256" key="12">
    <source>
        <dbReference type="ARBA" id="ARBA00023004"/>
    </source>
</evidence>
<dbReference type="EMBL" id="CP055901">
    <property type="protein sequence ID" value="QKX60322.1"/>
    <property type="molecule type" value="Genomic_DNA"/>
</dbReference>
<organism evidence="20 21">
    <name type="scientific">Talaromyces rugulosus</name>
    <name type="common">Penicillium rugulosum</name>
    <dbReference type="NCBI Taxonomy" id="121627"/>
    <lineage>
        <taxon>Eukaryota</taxon>
        <taxon>Fungi</taxon>
        <taxon>Dikarya</taxon>
        <taxon>Ascomycota</taxon>
        <taxon>Pezizomycotina</taxon>
        <taxon>Eurotiomycetes</taxon>
        <taxon>Eurotiomycetidae</taxon>
        <taxon>Eurotiales</taxon>
        <taxon>Trichocomaceae</taxon>
        <taxon>Talaromyces</taxon>
        <taxon>Talaromyces sect. Islandici</taxon>
    </lineage>
</organism>
<keyword evidence="6 16" id="KW-0288">FMN</keyword>
<dbReference type="Pfam" id="PF00175">
    <property type="entry name" value="NAD_binding_1"/>
    <property type="match status" value="1"/>
</dbReference>
<comment type="cofactor">
    <cofactor evidence="1 16 17">
        <name>heme</name>
        <dbReference type="ChEBI" id="CHEBI:30413"/>
    </cofactor>
</comment>
<sequence length="1092" mass="121918">MGTPVPHPRGWPMMGNSLDGMNHAQYHEKYGPIFQLVDGPGKRPTLFVCSVELLNEICDEKRFAKMPRRGGLFEVRNLTHDGLFTASHGEHNWGIAHRVLMPVFNGIAIKNMFEEMYDIASQLVLKWARSSPGTKINVTGDFTRLTLDTLALTTMDTRFNSFYSETPHPFVSAMVSFLTECSSRSKRPDFVSDYVFRGSTQRYWEDVKTMREIGREVVHKRRNSSYRKKDLIDAMIHEVDPKTGQKMTEESIIDNITTFLIAGHETTSGLLSFMLYELVKNPEVMEKAKAEVDAVLGQGSMTPEMLSQLPYLTAVIRETLRLHPTAPAFSVVPKQDACDDSPIFIGQEQYQVGKNQTIVAVLQEIHEDPTVYGEDADKFKPERMCDEHFYNLPKGAYKPFGNGARACIGRALALQEATMTMALLIQNFEFDFADPDYNLAIKKTLTIKPTGFQAVARLRVGLTPTFVQRRLLNQDVKELARPKSNTITTIIDGKGETHEPRPETPTKLVDLIICYGSNTGTCQTLAHTLAGEAPKHGFCPAVMSMDQAAENITTYAKVPVVVITASYEGQPPDNATSFASWLANLETEGKTKSLDGHVHAVYGCGHRDWVTTFQKVPTWVDNALMACGSYAVVKRGFSDVSYDDTFNDFDLWADKSLWPALTQEYFNYHSTNKGNLERGIKKPKAEAKTSSFEVVPSSRVQELDYDGREGTVLESTLLTVPGEPEKRHIKIQLPSGMEYSTGDYLAVLPVNHDETVKVAMTRFGLAIDSQVVSSKSINGLPEPRSRSAYIMLKELVELNHPATDKNVRAIALSIPEQSEKNALEAVVSSKQGREQRPSLLHLLLMFPSANMSFAEYLSMLPPLHIRRYSISSSPLPDPRSCTLTYGVANFGPEAGRSEFRVFGAASNYLANLKVNDRLLVSLRPGNAHFRLPRDLTATPIILVCAGSGLAPFRGFVEERATFIKTNPETPLARCILLIGCRHPEKDALYLQHLEEWEKAGAMELQYAFSATPEKSHGCRYVQDRLWKSRESLMPLLLNGGGKMFFCGGAKALEGVTKSVVQAYAEQTEKSLDEASIWFRAIRNQQFVSDVFN</sequence>
<dbReference type="GO" id="GO:0050660">
    <property type="term" value="F:flavin adenine dinucleotide binding"/>
    <property type="evidence" value="ECO:0007669"/>
    <property type="project" value="TreeGrafter"/>
</dbReference>
<proteinExistence type="inferred from homology"/>
<dbReference type="GO" id="GO:0020037">
    <property type="term" value="F:heme binding"/>
    <property type="evidence" value="ECO:0007669"/>
    <property type="project" value="UniProtKB-UniRule"/>
</dbReference>
<dbReference type="Proteomes" id="UP000509510">
    <property type="component" value="Chromosome IV"/>
</dbReference>
<dbReference type="GeneID" id="55994958"/>
<dbReference type="CDD" id="cd11068">
    <property type="entry name" value="CYP120A1"/>
    <property type="match status" value="1"/>
</dbReference>
<dbReference type="InterPro" id="IPR017927">
    <property type="entry name" value="FAD-bd_FR_type"/>
</dbReference>
<keyword evidence="3 16" id="KW-0813">Transport</keyword>
<feature type="domain" description="Flavodoxin-like" evidence="18">
    <location>
        <begin position="511"/>
        <end position="657"/>
    </location>
</feature>
<feature type="binding site" description="axial binding residue" evidence="17">
    <location>
        <position position="407"/>
    </location>
    <ligand>
        <name>heme</name>
        <dbReference type="ChEBI" id="CHEBI:30413"/>
    </ligand>
    <ligandPart>
        <name>Fe</name>
        <dbReference type="ChEBI" id="CHEBI:18248"/>
    </ligandPart>
</feature>
<evidence type="ECO:0000256" key="10">
    <source>
        <dbReference type="ARBA" id="ARBA00022982"/>
    </source>
</evidence>
<keyword evidence="13 16" id="KW-0503">Monooxygenase</keyword>
<dbReference type="Gene3D" id="1.20.990.10">
    <property type="entry name" value="NADPH-cytochrome p450 Reductase, Chain A, domain 3"/>
    <property type="match status" value="1"/>
</dbReference>
<keyword evidence="7 16" id="KW-0479">Metal-binding</keyword>
<dbReference type="AlphaFoldDB" id="A0A7H8R1T2"/>
<dbReference type="KEGG" id="trg:TRUGW13939_07465"/>
<dbReference type="Gene3D" id="3.40.50.80">
    <property type="entry name" value="Nucleotide-binding domain of ferredoxin-NADP reductase (FNR) module"/>
    <property type="match status" value="1"/>
</dbReference>
<dbReference type="Gene3D" id="3.40.50.360">
    <property type="match status" value="1"/>
</dbReference>
<evidence type="ECO:0000256" key="11">
    <source>
        <dbReference type="ARBA" id="ARBA00023002"/>
    </source>
</evidence>
<dbReference type="SUPFAM" id="SSF48264">
    <property type="entry name" value="Cytochrome P450"/>
    <property type="match status" value="1"/>
</dbReference>
<dbReference type="InterPro" id="IPR002401">
    <property type="entry name" value="Cyt_P450_E_grp-I"/>
</dbReference>
<keyword evidence="11 16" id="KW-0560">Oxidoreductase</keyword>
<dbReference type="PANTHER" id="PTHR19384">
    <property type="entry name" value="NITRIC OXIDE SYNTHASE-RELATED"/>
    <property type="match status" value="1"/>
</dbReference>
<dbReference type="InterPro" id="IPR001128">
    <property type="entry name" value="Cyt_P450"/>
</dbReference>
<dbReference type="GO" id="GO:0003958">
    <property type="term" value="F:NADPH-hemoprotein reductase activity"/>
    <property type="evidence" value="ECO:0007669"/>
    <property type="project" value="UniProtKB-UniRule"/>
</dbReference>
<keyword evidence="9 16" id="KW-0521">NADP</keyword>
<dbReference type="CDD" id="cd06206">
    <property type="entry name" value="bifunctional_CYPOR"/>
    <property type="match status" value="1"/>
</dbReference>
<evidence type="ECO:0000259" key="18">
    <source>
        <dbReference type="PROSITE" id="PS50902"/>
    </source>
</evidence>
<feature type="domain" description="FAD-binding FR-type" evidence="19">
    <location>
        <begin position="705"/>
        <end position="932"/>
    </location>
</feature>
<dbReference type="InterPro" id="IPR023206">
    <property type="entry name" value="Bifunctional_P450_P450_red"/>
</dbReference>
<comment type="similarity">
    <text evidence="2 16">In the N-terminal section; belongs to the cytochrome P450 family.</text>
</comment>
<dbReference type="InterPro" id="IPR023173">
    <property type="entry name" value="NADPH_Cyt_P450_Rdtase_alpha"/>
</dbReference>
<comment type="cofactor">
    <cofactor evidence="16">
        <name>FAD</name>
        <dbReference type="ChEBI" id="CHEBI:57692"/>
    </cofactor>
    <cofactor evidence="16">
        <name>FMN</name>
        <dbReference type="ChEBI" id="CHEBI:58210"/>
    </cofactor>
</comment>
<dbReference type="InterPro" id="IPR001433">
    <property type="entry name" value="OxRdtase_FAD/NAD-bd"/>
</dbReference>
<dbReference type="Gene3D" id="1.10.630.10">
    <property type="entry name" value="Cytochrome P450"/>
    <property type="match status" value="1"/>
</dbReference>
<evidence type="ECO:0000256" key="5">
    <source>
        <dbReference type="ARBA" id="ARBA00022630"/>
    </source>
</evidence>
<comment type="catalytic activity">
    <reaction evidence="14 16">
        <text>an organic molecule + reduced [NADPH--hemoprotein reductase] + O2 = an alcohol + oxidized [NADPH--hemoprotein reductase] + H2O + H(+)</text>
        <dbReference type="Rhea" id="RHEA:17149"/>
        <dbReference type="Rhea" id="RHEA-COMP:11964"/>
        <dbReference type="Rhea" id="RHEA-COMP:11965"/>
        <dbReference type="ChEBI" id="CHEBI:15377"/>
        <dbReference type="ChEBI" id="CHEBI:15378"/>
        <dbReference type="ChEBI" id="CHEBI:15379"/>
        <dbReference type="ChEBI" id="CHEBI:30879"/>
        <dbReference type="ChEBI" id="CHEBI:57618"/>
        <dbReference type="ChEBI" id="CHEBI:58210"/>
        <dbReference type="ChEBI" id="CHEBI:142491"/>
        <dbReference type="EC" id="1.14.14.1"/>
    </reaction>
</comment>
<dbReference type="PANTHER" id="PTHR19384:SF127">
    <property type="entry name" value="BIFUNCTIONAL CYTOCHROME P450_NADPH--P450 REDUCTASE"/>
    <property type="match status" value="1"/>
</dbReference>
<dbReference type="InterPro" id="IPR017938">
    <property type="entry name" value="Riboflavin_synthase-like_b-brl"/>
</dbReference>
<evidence type="ECO:0000256" key="3">
    <source>
        <dbReference type="ARBA" id="ARBA00022448"/>
    </source>
</evidence>
<dbReference type="FunFam" id="1.10.630.10:FF:000040">
    <property type="entry name" value="Bifunctional cytochrome P450/NADPH--P450 reductase"/>
    <property type="match status" value="1"/>
</dbReference>
<evidence type="ECO:0000256" key="14">
    <source>
        <dbReference type="ARBA" id="ARBA00047827"/>
    </source>
</evidence>
<evidence type="ECO:0000256" key="4">
    <source>
        <dbReference type="ARBA" id="ARBA00022617"/>
    </source>
</evidence>
<dbReference type="Pfam" id="PF00067">
    <property type="entry name" value="p450"/>
    <property type="match status" value="1"/>
</dbReference>
<dbReference type="GO" id="GO:0005829">
    <property type="term" value="C:cytosol"/>
    <property type="evidence" value="ECO:0007669"/>
    <property type="project" value="TreeGrafter"/>
</dbReference>
<evidence type="ECO:0000256" key="8">
    <source>
        <dbReference type="ARBA" id="ARBA00022827"/>
    </source>
</evidence>
<dbReference type="PROSITE" id="PS50902">
    <property type="entry name" value="FLAVODOXIN_LIKE"/>
    <property type="match status" value="1"/>
</dbReference>
<accession>A0A7H8R1T2</accession>
<dbReference type="PRINTS" id="PR00463">
    <property type="entry name" value="EP450I"/>
</dbReference>
<protein>
    <recommendedName>
        <fullName evidence="16">Bifunctional cytochrome P450/NADPH--P450 reductase</fullName>
    </recommendedName>
    <domain>
        <recommendedName>
            <fullName evidence="16">Cytochrome P450</fullName>
            <ecNumber evidence="16">1.14.14.1</ecNumber>
        </recommendedName>
    </domain>
    <domain>
        <recommendedName>
            <fullName evidence="16">NADPH--cytochrome P450 reductase</fullName>
            <ecNumber evidence="16">1.6.2.4</ecNumber>
        </recommendedName>
    </domain>
</protein>
<keyword evidence="12 16" id="KW-0408">Iron</keyword>
<name>A0A7H8R1T2_TALRU</name>
<keyword evidence="21" id="KW-1185">Reference proteome</keyword>
<evidence type="ECO:0000256" key="6">
    <source>
        <dbReference type="ARBA" id="ARBA00022643"/>
    </source>
</evidence>
<dbReference type="Pfam" id="PF00667">
    <property type="entry name" value="FAD_binding_1"/>
    <property type="match status" value="1"/>
</dbReference>
<evidence type="ECO:0000256" key="16">
    <source>
        <dbReference type="PIRNR" id="PIRNR000209"/>
    </source>
</evidence>
<dbReference type="SUPFAM" id="SSF52343">
    <property type="entry name" value="Ferredoxin reductase-like, C-terminal NADP-linked domain"/>
    <property type="match status" value="1"/>
</dbReference>
<dbReference type="EC" id="1.14.14.1" evidence="16"/>
<dbReference type="InterPro" id="IPR017972">
    <property type="entry name" value="Cyt_P450_CS"/>
</dbReference>
<evidence type="ECO:0000256" key="15">
    <source>
        <dbReference type="ARBA" id="ARBA00049342"/>
    </source>
</evidence>
<keyword evidence="4 16" id="KW-0349">Heme</keyword>
<comment type="catalytic activity">
    <reaction evidence="15 16">
        <text>2 oxidized [cytochrome P450] + NADPH = 2 reduced [cytochrome P450] + NADP(+) + H(+)</text>
        <dbReference type="Rhea" id="RHEA:24040"/>
        <dbReference type="Rhea" id="RHEA-COMP:14627"/>
        <dbReference type="Rhea" id="RHEA-COMP:14628"/>
        <dbReference type="ChEBI" id="CHEBI:15378"/>
        <dbReference type="ChEBI" id="CHEBI:55376"/>
        <dbReference type="ChEBI" id="CHEBI:57783"/>
        <dbReference type="ChEBI" id="CHEBI:58349"/>
        <dbReference type="ChEBI" id="CHEBI:60344"/>
        <dbReference type="EC" id="1.6.2.4"/>
    </reaction>
</comment>
<dbReference type="SUPFAM" id="SSF63380">
    <property type="entry name" value="Riboflavin synthase domain-like"/>
    <property type="match status" value="1"/>
</dbReference>
<dbReference type="PRINTS" id="PR00385">
    <property type="entry name" value="P450"/>
</dbReference>
<dbReference type="InterPro" id="IPR039261">
    <property type="entry name" value="FNR_nucleotide-bd"/>
</dbReference>
<dbReference type="RefSeq" id="XP_035346499.1">
    <property type="nucleotide sequence ID" value="XM_035490606.1"/>
</dbReference>
<evidence type="ECO:0000256" key="13">
    <source>
        <dbReference type="ARBA" id="ARBA00023033"/>
    </source>
</evidence>
<evidence type="ECO:0000256" key="1">
    <source>
        <dbReference type="ARBA" id="ARBA00001971"/>
    </source>
</evidence>
<dbReference type="SUPFAM" id="SSF52218">
    <property type="entry name" value="Flavoproteins"/>
    <property type="match status" value="1"/>
</dbReference>
<evidence type="ECO:0000256" key="17">
    <source>
        <dbReference type="PIRSR" id="PIRSR000209-1"/>
    </source>
</evidence>
<evidence type="ECO:0000256" key="7">
    <source>
        <dbReference type="ARBA" id="ARBA00022723"/>
    </source>
</evidence>
<dbReference type="GO" id="GO:0010181">
    <property type="term" value="F:FMN binding"/>
    <property type="evidence" value="ECO:0007669"/>
    <property type="project" value="UniProtKB-UniRule"/>
</dbReference>
<dbReference type="Gene3D" id="2.40.30.10">
    <property type="entry name" value="Translation factors"/>
    <property type="match status" value="1"/>
</dbReference>
<gene>
    <name evidence="20" type="ORF">TRUGW13939_07465</name>
</gene>
<dbReference type="Pfam" id="PF00258">
    <property type="entry name" value="Flavodoxin_1"/>
    <property type="match status" value="1"/>
</dbReference>
<dbReference type="OrthoDB" id="1470350at2759"/>
<dbReference type="InterPro" id="IPR003097">
    <property type="entry name" value="CysJ-like_FAD-binding"/>
</dbReference>
<dbReference type="GO" id="GO:0005506">
    <property type="term" value="F:iron ion binding"/>
    <property type="evidence" value="ECO:0007669"/>
    <property type="project" value="UniProtKB-UniRule"/>
</dbReference>
<dbReference type="PROSITE" id="PS51384">
    <property type="entry name" value="FAD_FR"/>
    <property type="match status" value="1"/>
</dbReference>
<dbReference type="InterPro" id="IPR036396">
    <property type="entry name" value="Cyt_P450_sf"/>
</dbReference>